<dbReference type="EMBL" id="PYHR01000002">
    <property type="protein sequence ID" value="PWD51155.1"/>
    <property type="molecule type" value="Genomic_DNA"/>
</dbReference>
<dbReference type="Proteomes" id="UP000245166">
    <property type="component" value="Unassembled WGS sequence"/>
</dbReference>
<dbReference type="RefSeq" id="WP_109229536.1">
    <property type="nucleotide sequence ID" value="NZ_PYHR01000002.1"/>
</dbReference>
<sequence length="76" mass="8532">MARYEVNDDAVAHCRELIAAGRYVIDSDWGDAQPDAERENTYLARHSWSEYAGWFLGLTDGASDETKGRYAFVVGD</sequence>
<comment type="caution">
    <text evidence="1">The sequence shown here is derived from an EMBL/GenBank/DDBJ whole genome shotgun (WGS) entry which is preliminary data.</text>
</comment>
<keyword evidence="2" id="KW-1185">Reference proteome</keyword>
<proteinExistence type="predicted"/>
<dbReference type="AlphaFoldDB" id="A0A2U1ZVY7"/>
<accession>A0A2U1ZVY7</accession>
<evidence type="ECO:0000313" key="1">
    <source>
        <dbReference type="EMBL" id="PWD51155.1"/>
    </source>
</evidence>
<evidence type="ECO:0000313" key="2">
    <source>
        <dbReference type="Proteomes" id="UP000245166"/>
    </source>
</evidence>
<name>A0A2U1ZVY7_9MICO</name>
<organism evidence="1 2">
    <name type="scientific">Serinibacter arcticus</name>
    <dbReference type="NCBI Taxonomy" id="1655435"/>
    <lineage>
        <taxon>Bacteria</taxon>
        <taxon>Bacillati</taxon>
        <taxon>Actinomycetota</taxon>
        <taxon>Actinomycetes</taxon>
        <taxon>Micrococcales</taxon>
        <taxon>Beutenbergiaceae</taxon>
        <taxon>Serinibacter</taxon>
    </lineage>
</organism>
<protein>
    <submittedName>
        <fullName evidence="1">Uncharacterized protein</fullName>
    </submittedName>
</protein>
<reference evidence="1 2" key="1">
    <citation type="submission" date="2018-03" db="EMBL/GenBank/DDBJ databases">
        <title>Genome assembly of novel Miniimonas species PCH200.</title>
        <authorList>
            <person name="Thakur V."/>
            <person name="Kumar V."/>
            <person name="Singh D."/>
        </authorList>
    </citation>
    <scope>NUCLEOTIDE SEQUENCE [LARGE SCALE GENOMIC DNA]</scope>
    <source>
        <strain evidence="1 2">PCH200</strain>
    </source>
</reference>
<dbReference type="OrthoDB" id="1550983at2"/>
<gene>
    <name evidence="1" type="ORF">C8046_11365</name>
</gene>